<dbReference type="EMBL" id="EU408349">
    <property type="protein sequence ID" value="ACN58755.1"/>
    <property type="molecule type" value="Genomic_DNA"/>
</dbReference>
<name>C0IN69_9BACT</name>
<accession>C0IN69</accession>
<evidence type="ECO:0000313" key="6">
    <source>
        <dbReference type="EMBL" id="ACN58755.1"/>
    </source>
</evidence>
<sequence>MIKTGWVMTALVVLFMLGASVAPKFMGMAAATDSMTQIGWPTKYLLLIGCIELAGTILFAIPRTGLIGAVLMTGLLGGAIASHLRAGSPLFGYTLFGIYLGVFMWLALLLRDPRLRAYLKG</sequence>
<evidence type="ECO:0000256" key="5">
    <source>
        <dbReference type="SAM" id="Phobius"/>
    </source>
</evidence>
<gene>
    <name evidence="6" type="ORF">AKSOIL_0110</name>
</gene>
<feature type="transmembrane region" description="Helical" evidence="5">
    <location>
        <begin position="66"/>
        <end position="84"/>
    </location>
</feature>
<proteinExistence type="predicted"/>
<evidence type="ECO:0008006" key="7">
    <source>
        <dbReference type="Google" id="ProtNLM"/>
    </source>
</evidence>
<feature type="transmembrane region" description="Helical" evidence="5">
    <location>
        <begin position="90"/>
        <end position="110"/>
    </location>
</feature>
<dbReference type="GO" id="GO:0016020">
    <property type="term" value="C:membrane"/>
    <property type="evidence" value="ECO:0007669"/>
    <property type="project" value="UniProtKB-SubCell"/>
</dbReference>
<organism evidence="6">
    <name type="scientific">uncultured bacterium BLR8</name>
    <dbReference type="NCBI Taxonomy" id="506524"/>
    <lineage>
        <taxon>Bacteria</taxon>
        <taxon>environmental samples</taxon>
    </lineage>
</organism>
<reference evidence="6" key="1">
    <citation type="journal article" date="2009" name="ISME J.">
        <title>Functional metagenomics reveals diverse beta-lactamases in a remote Alaskan soil.</title>
        <authorList>
            <person name="Allen H.K."/>
            <person name="Moe L.A."/>
            <person name="Rodbumrer J."/>
            <person name="Gaarder A."/>
            <person name="Handelsman J."/>
        </authorList>
    </citation>
    <scope>NUCLEOTIDE SEQUENCE</scope>
</reference>
<evidence type="ECO:0000256" key="4">
    <source>
        <dbReference type="ARBA" id="ARBA00023136"/>
    </source>
</evidence>
<evidence type="ECO:0000256" key="1">
    <source>
        <dbReference type="ARBA" id="ARBA00004141"/>
    </source>
</evidence>
<dbReference type="Pfam" id="PF13564">
    <property type="entry name" value="DoxX_2"/>
    <property type="match status" value="1"/>
</dbReference>
<comment type="subcellular location">
    <subcellularLocation>
        <location evidence="1">Membrane</location>
        <topology evidence="1">Multi-pass membrane protein</topology>
    </subcellularLocation>
</comment>
<keyword evidence="2 5" id="KW-0812">Transmembrane</keyword>
<keyword evidence="3 5" id="KW-1133">Transmembrane helix</keyword>
<evidence type="ECO:0000256" key="3">
    <source>
        <dbReference type="ARBA" id="ARBA00022989"/>
    </source>
</evidence>
<feature type="transmembrane region" description="Helical" evidence="5">
    <location>
        <begin position="44"/>
        <end position="61"/>
    </location>
</feature>
<protein>
    <recommendedName>
        <fullName evidence="7">DoxX family protein</fullName>
    </recommendedName>
</protein>
<keyword evidence="4 5" id="KW-0472">Membrane</keyword>
<evidence type="ECO:0000256" key="2">
    <source>
        <dbReference type="ARBA" id="ARBA00022692"/>
    </source>
</evidence>
<dbReference type="InterPro" id="IPR032808">
    <property type="entry name" value="DoxX"/>
</dbReference>
<dbReference type="AlphaFoldDB" id="C0IN69"/>